<feature type="domain" description="LOB" evidence="3">
    <location>
        <begin position="7"/>
        <end position="108"/>
    </location>
</feature>
<sequence>MSTTAKPPCAACKIQRRKCTPECMFAPYFPADNPRKFACVRKVFGASNVTKILNDVSVVQREDAVRSLAYEADARLQDPVYGCVGIISGLQLRLNQLQSELIDVRKELAAYMGQQALLPSHVTGFSRQELLTFNVSGDGSPGGYGGYPLAGTLVSHQVETHHQVDMHSQQRMLSQKSEGRRNMGPYTRALYGI</sequence>
<keyword evidence="5" id="KW-1185">Reference proteome</keyword>
<evidence type="ECO:0000256" key="2">
    <source>
        <dbReference type="SAM" id="Coils"/>
    </source>
</evidence>
<dbReference type="InterPro" id="IPR004883">
    <property type="entry name" value="LOB"/>
</dbReference>
<gene>
    <name evidence="4" type="ORF">QN277_019332</name>
</gene>
<protein>
    <recommendedName>
        <fullName evidence="3">LOB domain-containing protein</fullName>
    </recommendedName>
</protein>
<reference evidence="4" key="1">
    <citation type="submission" date="2023-10" db="EMBL/GenBank/DDBJ databases">
        <title>Chromosome-level genome of the transformable northern wattle, Acacia crassicarpa.</title>
        <authorList>
            <person name="Massaro I."/>
            <person name="Sinha N.R."/>
            <person name="Poethig S."/>
            <person name="Leichty A.R."/>
        </authorList>
    </citation>
    <scope>NUCLEOTIDE SEQUENCE</scope>
    <source>
        <strain evidence="4">Acra3RX</strain>
        <tissue evidence="4">Leaf</tissue>
    </source>
</reference>
<comment type="caution">
    <text evidence="4">The sequence shown here is derived from an EMBL/GenBank/DDBJ whole genome shotgun (WGS) entry which is preliminary data.</text>
</comment>
<dbReference type="Pfam" id="PF03195">
    <property type="entry name" value="LOB"/>
    <property type="match status" value="1"/>
</dbReference>
<dbReference type="PANTHER" id="PTHR31301:SF68">
    <property type="entry name" value="LOB DOMAIN-CONTAINING PROTEIN 32-RELATED"/>
    <property type="match status" value="1"/>
</dbReference>
<feature type="coiled-coil region" evidence="2">
    <location>
        <begin position="87"/>
        <end position="114"/>
    </location>
</feature>
<dbReference type="EMBL" id="JAWXYG010000004">
    <property type="protein sequence ID" value="KAK4276376.1"/>
    <property type="molecule type" value="Genomic_DNA"/>
</dbReference>
<accession>A0AAE1JWD4</accession>
<dbReference type="Proteomes" id="UP001293593">
    <property type="component" value="Unassembled WGS sequence"/>
</dbReference>
<proteinExistence type="inferred from homology"/>
<keyword evidence="2" id="KW-0175">Coiled coil</keyword>
<organism evidence="4 5">
    <name type="scientific">Acacia crassicarpa</name>
    <name type="common">northern wattle</name>
    <dbReference type="NCBI Taxonomy" id="499986"/>
    <lineage>
        <taxon>Eukaryota</taxon>
        <taxon>Viridiplantae</taxon>
        <taxon>Streptophyta</taxon>
        <taxon>Embryophyta</taxon>
        <taxon>Tracheophyta</taxon>
        <taxon>Spermatophyta</taxon>
        <taxon>Magnoliopsida</taxon>
        <taxon>eudicotyledons</taxon>
        <taxon>Gunneridae</taxon>
        <taxon>Pentapetalae</taxon>
        <taxon>rosids</taxon>
        <taxon>fabids</taxon>
        <taxon>Fabales</taxon>
        <taxon>Fabaceae</taxon>
        <taxon>Caesalpinioideae</taxon>
        <taxon>mimosoid clade</taxon>
        <taxon>Acacieae</taxon>
        <taxon>Acacia</taxon>
    </lineage>
</organism>
<evidence type="ECO:0000259" key="3">
    <source>
        <dbReference type="PROSITE" id="PS50891"/>
    </source>
</evidence>
<name>A0AAE1JWD4_9FABA</name>
<dbReference type="AlphaFoldDB" id="A0AAE1JWD4"/>
<evidence type="ECO:0000313" key="5">
    <source>
        <dbReference type="Proteomes" id="UP001293593"/>
    </source>
</evidence>
<dbReference type="PROSITE" id="PS50891">
    <property type="entry name" value="LOB"/>
    <property type="match status" value="1"/>
</dbReference>
<evidence type="ECO:0000313" key="4">
    <source>
        <dbReference type="EMBL" id="KAK4276376.1"/>
    </source>
</evidence>
<evidence type="ECO:0000256" key="1">
    <source>
        <dbReference type="ARBA" id="ARBA00005474"/>
    </source>
</evidence>
<dbReference type="PANTHER" id="PTHR31301">
    <property type="entry name" value="LOB DOMAIN-CONTAINING PROTEIN 4-RELATED"/>
    <property type="match status" value="1"/>
</dbReference>
<comment type="similarity">
    <text evidence="1">Belongs to the LOB domain-containing protein family.</text>
</comment>